<dbReference type="AlphaFoldDB" id="A0A2A2KY36"/>
<keyword evidence="4" id="KW-1185">Reference proteome</keyword>
<feature type="region of interest" description="Disordered" evidence="2">
    <location>
        <begin position="33"/>
        <end position="72"/>
    </location>
</feature>
<feature type="coiled-coil region" evidence="1">
    <location>
        <begin position="179"/>
        <end position="213"/>
    </location>
</feature>
<evidence type="ECO:0000256" key="2">
    <source>
        <dbReference type="SAM" id="MobiDB-lite"/>
    </source>
</evidence>
<feature type="region of interest" description="Disordered" evidence="2">
    <location>
        <begin position="85"/>
        <end position="156"/>
    </location>
</feature>
<feature type="compositionally biased region" description="Polar residues" evidence="2">
    <location>
        <begin position="97"/>
        <end position="116"/>
    </location>
</feature>
<reference evidence="3 4" key="1">
    <citation type="journal article" date="2017" name="Curr. Biol.">
        <title>Genome architecture and evolution of a unichromosomal asexual nematode.</title>
        <authorList>
            <person name="Fradin H."/>
            <person name="Zegar C."/>
            <person name="Gutwein M."/>
            <person name="Lucas J."/>
            <person name="Kovtun M."/>
            <person name="Corcoran D."/>
            <person name="Baugh L.R."/>
            <person name="Kiontke K."/>
            <person name="Gunsalus K."/>
            <person name="Fitch D.H."/>
            <person name="Piano F."/>
        </authorList>
    </citation>
    <scope>NUCLEOTIDE SEQUENCE [LARGE SCALE GENOMIC DNA]</scope>
    <source>
        <strain evidence="3">PF1309</strain>
    </source>
</reference>
<accession>A0A2A2KY36</accession>
<dbReference type="Proteomes" id="UP000218231">
    <property type="component" value="Unassembled WGS sequence"/>
</dbReference>
<dbReference type="EMBL" id="LIAE01007519">
    <property type="protein sequence ID" value="PAV78749.1"/>
    <property type="molecule type" value="Genomic_DNA"/>
</dbReference>
<comment type="caution">
    <text evidence="3">The sequence shown here is derived from an EMBL/GenBank/DDBJ whole genome shotgun (WGS) entry which is preliminary data.</text>
</comment>
<feature type="compositionally biased region" description="Basic residues" evidence="2">
    <location>
        <begin position="52"/>
        <end position="61"/>
    </location>
</feature>
<name>A0A2A2KY36_9BILA</name>
<evidence type="ECO:0000313" key="3">
    <source>
        <dbReference type="EMBL" id="PAV78749.1"/>
    </source>
</evidence>
<sequence length="236" mass="27052">MQPHFSRLTDTFDPATDTMTAISGENRMLGADYLRDLPGGSQGSPNYGQTLHRTHYNHQSHRNPDNTKNYPKRIGHITANYRSYESKTTHHEHDTPLSDSNISQSVQSIDRQSGSYIDSMKDHQADRPATSHHSGDTGDHQKKSEDIPLNDDPESPESIAKALSEEHFRRAHEANVRYMQVLREQEDQYQADLADYQRRLAEYTSQLEKWKKMSAIQRKCKPKDGNGKVKRESNDC</sequence>
<keyword evidence="1" id="KW-0175">Coiled coil</keyword>
<proteinExistence type="predicted"/>
<organism evidence="3 4">
    <name type="scientific">Diploscapter pachys</name>
    <dbReference type="NCBI Taxonomy" id="2018661"/>
    <lineage>
        <taxon>Eukaryota</taxon>
        <taxon>Metazoa</taxon>
        <taxon>Ecdysozoa</taxon>
        <taxon>Nematoda</taxon>
        <taxon>Chromadorea</taxon>
        <taxon>Rhabditida</taxon>
        <taxon>Rhabditina</taxon>
        <taxon>Rhabditomorpha</taxon>
        <taxon>Rhabditoidea</taxon>
        <taxon>Rhabditidae</taxon>
        <taxon>Diploscapter</taxon>
    </lineage>
</organism>
<evidence type="ECO:0000313" key="4">
    <source>
        <dbReference type="Proteomes" id="UP000218231"/>
    </source>
</evidence>
<protein>
    <submittedName>
        <fullName evidence="3">Uncharacterized protein</fullName>
    </submittedName>
</protein>
<gene>
    <name evidence="3" type="ORF">WR25_08292</name>
</gene>
<feature type="compositionally biased region" description="Basic and acidic residues" evidence="2">
    <location>
        <begin position="133"/>
        <end position="146"/>
    </location>
</feature>
<evidence type="ECO:0000256" key="1">
    <source>
        <dbReference type="SAM" id="Coils"/>
    </source>
</evidence>
<feature type="compositionally biased region" description="Basic and acidic residues" evidence="2">
    <location>
        <begin position="85"/>
        <end position="96"/>
    </location>
</feature>